<dbReference type="Gene3D" id="3.30.565.10">
    <property type="entry name" value="Histidine kinase-like ATPase, C-terminal domain"/>
    <property type="match status" value="1"/>
</dbReference>
<evidence type="ECO:0000256" key="2">
    <source>
        <dbReference type="ARBA" id="ARBA00012438"/>
    </source>
</evidence>
<dbReference type="PROSITE" id="PS50109">
    <property type="entry name" value="HIS_KIN"/>
    <property type="match status" value="1"/>
</dbReference>
<evidence type="ECO:0000256" key="4">
    <source>
        <dbReference type="ARBA" id="ARBA00022553"/>
    </source>
</evidence>
<evidence type="ECO:0000313" key="14">
    <source>
        <dbReference type="Proteomes" id="UP000253208"/>
    </source>
</evidence>
<dbReference type="AlphaFoldDB" id="A0A367FV63"/>
<dbReference type="InterPro" id="IPR003594">
    <property type="entry name" value="HATPase_dom"/>
</dbReference>
<keyword evidence="10" id="KW-0472">Membrane</keyword>
<dbReference type="SMART" id="SM00388">
    <property type="entry name" value="HisKA"/>
    <property type="match status" value="1"/>
</dbReference>
<dbReference type="RefSeq" id="WP_114002650.1">
    <property type="nucleotide sequence ID" value="NZ_PSQG01000023.1"/>
</dbReference>
<dbReference type="InterPro" id="IPR011006">
    <property type="entry name" value="CheY-like_superfamily"/>
</dbReference>
<keyword evidence="4 9" id="KW-0597">Phosphoprotein</keyword>
<dbReference type="EC" id="2.7.13.3" evidence="2"/>
<dbReference type="Pfam" id="PF00072">
    <property type="entry name" value="Response_reg"/>
    <property type="match status" value="1"/>
</dbReference>
<keyword evidence="10" id="KW-0812">Transmembrane</keyword>
<dbReference type="CDD" id="cd00082">
    <property type="entry name" value="HisKA"/>
    <property type="match status" value="1"/>
</dbReference>
<keyword evidence="7" id="KW-0902">Two-component regulatory system</keyword>
<proteinExistence type="predicted"/>
<dbReference type="Gene3D" id="1.10.287.130">
    <property type="match status" value="1"/>
</dbReference>
<evidence type="ECO:0000256" key="5">
    <source>
        <dbReference type="ARBA" id="ARBA00022679"/>
    </source>
</evidence>
<reference evidence="13 14" key="1">
    <citation type="submission" date="2018-02" db="EMBL/GenBank/DDBJ databases">
        <title>Complete genome sequencing of Faecalibacterium prausnitzii strains isolated from the human gut.</title>
        <authorList>
            <person name="Fitzgerald B.C."/>
            <person name="Shkoporov A.N."/>
            <person name="Ross P.R."/>
            <person name="Hill C."/>
        </authorList>
    </citation>
    <scope>NUCLEOTIDE SEQUENCE [LARGE SCALE GENOMIC DNA]</scope>
    <source>
        <strain evidence="13 14">APC942/31-1</strain>
    </source>
</reference>
<feature type="transmembrane region" description="Helical" evidence="10">
    <location>
        <begin position="12"/>
        <end position="31"/>
    </location>
</feature>
<evidence type="ECO:0000256" key="8">
    <source>
        <dbReference type="ARBA" id="ARBA00024867"/>
    </source>
</evidence>
<dbReference type="InterPro" id="IPR001789">
    <property type="entry name" value="Sig_transdc_resp-reg_receiver"/>
</dbReference>
<comment type="caution">
    <text evidence="13">The sequence shown here is derived from an EMBL/GenBank/DDBJ whole genome shotgun (WGS) entry which is preliminary data.</text>
</comment>
<dbReference type="Gene3D" id="3.40.50.2300">
    <property type="match status" value="1"/>
</dbReference>
<keyword evidence="6 13" id="KW-0418">Kinase</keyword>
<evidence type="ECO:0000256" key="1">
    <source>
        <dbReference type="ARBA" id="ARBA00000085"/>
    </source>
</evidence>
<dbReference type="PANTHER" id="PTHR43047">
    <property type="entry name" value="TWO-COMPONENT HISTIDINE PROTEIN KINASE"/>
    <property type="match status" value="1"/>
</dbReference>
<feature type="transmembrane region" description="Helical" evidence="10">
    <location>
        <begin position="281"/>
        <end position="302"/>
    </location>
</feature>
<accession>A0A367FV63</accession>
<gene>
    <name evidence="13" type="ORF">C4886_14430</name>
</gene>
<evidence type="ECO:0000259" key="11">
    <source>
        <dbReference type="PROSITE" id="PS50109"/>
    </source>
</evidence>
<dbReference type="SMART" id="SM00387">
    <property type="entry name" value="HATPase_c"/>
    <property type="match status" value="1"/>
</dbReference>
<dbReference type="InterPro" id="IPR036097">
    <property type="entry name" value="HisK_dim/P_sf"/>
</dbReference>
<dbReference type="SMART" id="SM00448">
    <property type="entry name" value="REC"/>
    <property type="match status" value="1"/>
</dbReference>
<dbReference type="PROSITE" id="PS50110">
    <property type="entry name" value="RESPONSE_REGULATORY"/>
    <property type="match status" value="1"/>
</dbReference>
<feature type="domain" description="Response regulatory" evidence="12">
    <location>
        <begin position="588"/>
        <end position="709"/>
    </location>
</feature>
<evidence type="ECO:0000256" key="6">
    <source>
        <dbReference type="ARBA" id="ARBA00022777"/>
    </source>
</evidence>
<dbReference type="InterPro" id="IPR003661">
    <property type="entry name" value="HisK_dim/P_dom"/>
</dbReference>
<comment type="catalytic activity">
    <reaction evidence="1">
        <text>ATP + protein L-histidine = ADP + protein N-phospho-L-histidine.</text>
        <dbReference type="EC" id="2.7.13.3"/>
    </reaction>
</comment>
<dbReference type="PANTHER" id="PTHR43047:SF72">
    <property type="entry name" value="OSMOSENSING HISTIDINE PROTEIN KINASE SLN1"/>
    <property type="match status" value="1"/>
</dbReference>
<dbReference type="InterPro" id="IPR005467">
    <property type="entry name" value="His_kinase_dom"/>
</dbReference>
<dbReference type="Pfam" id="PF02518">
    <property type="entry name" value="HATPase_c"/>
    <property type="match status" value="1"/>
</dbReference>
<dbReference type="PRINTS" id="PR00344">
    <property type="entry name" value="BCTRLSENSOR"/>
</dbReference>
<dbReference type="GO" id="GO:0000155">
    <property type="term" value="F:phosphorelay sensor kinase activity"/>
    <property type="evidence" value="ECO:0007669"/>
    <property type="project" value="InterPro"/>
</dbReference>
<evidence type="ECO:0000256" key="3">
    <source>
        <dbReference type="ARBA" id="ARBA00018672"/>
    </source>
</evidence>
<feature type="domain" description="Histidine kinase" evidence="11">
    <location>
        <begin position="345"/>
        <end position="568"/>
    </location>
</feature>
<dbReference type="InterPro" id="IPR036890">
    <property type="entry name" value="HATPase_C_sf"/>
</dbReference>
<keyword evidence="5" id="KW-0808">Transferase</keyword>
<dbReference type="GO" id="GO:0009927">
    <property type="term" value="F:histidine phosphotransfer kinase activity"/>
    <property type="evidence" value="ECO:0007669"/>
    <property type="project" value="TreeGrafter"/>
</dbReference>
<protein>
    <recommendedName>
        <fullName evidence="3">Stage 0 sporulation protein A homolog</fullName>
        <ecNumber evidence="2">2.7.13.3</ecNumber>
    </recommendedName>
</protein>
<organism evidence="13 14">
    <name type="scientific">Blautia obeum</name>
    <dbReference type="NCBI Taxonomy" id="40520"/>
    <lineage>
        <taxon>Bacteria</taxon>
        <taxon>Bacillati</taxon>
        <taxon>Bacillota</taxon>
        <taxon>Clostridia</taxon>
        <taxon>Lachnospirales</taxon>
        <taxon>Lachnospiraceae</taxon>
        <taxon>Blautia</taxon>
    </lineage>
</organism>
<dbReference type="SUPFAM" id="SSF52172">
    <property type="entry name" value="CheY-like"/>
    <property type="match status" value="1"/>
</dbReference>
<evidence type="ECO:0000313" key="13">
    <source>
        <dbReference type="EMBL" id="RCH42350.1"/>
    </source>
</evidence>
<dbReference type="CDD" id="cd17546">
    <property type="entry name" value="REC_hyHK_CKI1_RcsC-like"/>
    <property type="match status" value="1"/>
</dbReference>
<name>A0A367FV63_9FIRM</name>
<sequence length="711" mass="81172">MKITKLFRRQTQIIVITAGLILFLITIVYSVKTDIKAVARQMDETLKYVKEQCYIYNRYNEASQTKGLMRAIENAQQVNRNLTYTKDEVTENKLKIYAEEQRLTGIIILDANGKVKCEYSTDDLNSWALQDEVQKKTVLDVAAHPRKTYAASIVLEDGSQVDLAAYGRSDEKGVIITFYHTSAEYARNYNLTIQSLLSGYDTYSSGMLVVTNGKNVVASNDEKLIGQSCGDINIIQQVKQKPANKLVRVSDRKCRYIGRMTKGRDYYVYMFIDEQMAFASVFKNLLVVLLLYIFVAASVFAFRRRSKAQLLKIQMMQEEAYKQKLLQEAQRADMANNAKTEFLQRMSHDIRTPINGIRGMIEVADYYKDDLKKQDECRRKIWDASGYLLELINEVLDMSKLESEEIVLENKDFDINRLLHEIREVIEKQVYERGISLSEKEYNLEYRYLNGSPVHLKRILMNIISNAVKYNKEKGVILLSYYETQVDDRHILFEFHCKDTGVGMSKEFQNHIFEPFTQETGGARSVYGGTGLGMPITKKLIEKMGGTIKFESEKNVGTTFMVQLPFLISTDMKQVEGQEDDVSIEGMRILLAEDNELNMEIAEFLLTNAGAEIIRTSNGKEAVEAFAKSGVGEVNVILMDIMMPVMDGLEATREIRTMNRSDASAVVIIAMTANAFTEDKTKALKSGMDDYLTKPLESEKLIRALSRYKHN</sequence>
<evidence type="ECO:0000259" key="12">
    <source>
        <dbReference type="PROSITE" id="PS50110"/>
    </source>
</evidence>
<dbReference type="Pfam" id="PF00512">
    <property type="entry name" value="HisKA"/>
    <property type="match status" value="1"/>
</dbReference>
<dbReference type="Proteomes" id="UP000253208">
    <property type="component" value="Unassembled WGS sequence"/>
</dbReference>
<comment type="function">
    <text evidence="8">May play the central regulatory role in sporulation. It may be an element of the effector pathway responsible for the activation of sporulation genes in response to nutritional stress. Spo0A may act in concert with spo0H (a sigma factor) to control the expression of some genes that are critical to the sporulation process.</text>
</comment>
<evidence type="ECO:0000256" key="7">
    <source>
        <dbReference type="ARBA" id="ARBA00023012"/>
    </source>
</evidence>
<dbReference type="EMBL" id="PSQG01000023">
    <property type="protein sequence ID" value="RCH42350.1"/>
    <property type="molecule type" value="Genomic_DNA"/>
</dbReference>
<dbReference type="SUPFAM" id="SSF47384">
    <property type="entry name" value="Homodimeric domain of signal transducing histidine kinase"/>
    <property type="match status" value="1"/>
</dbReference>
<dbReference type="GO" id="GO:0005886">
    <property type="term" value="C:plasma membrane"/>
    <property type="evidence" value="ECO:0007669"/>
    <property type="project" value="TreeGrafter"/>
</dbReference>
<keyword evidence="10" id="KW-1133">Transmembrane helix</keyword>
<feature type="modified residue" description="4-aspartylphosphate" evidence="9">
    <location>
        <position position="640"/>
    </location>
</feature>
<dbReference type="SUPFAM" id="SSF55874">
    <property type="entry name" value="ATPase domain of HSP90 chaperone/DNA topoisomerase II/histidine kinase"/>
    <property type="match status" value="1"/>
</dbReference>
<evidence type="ECO:0000256" key="10">
    <source>
        <dbReference type="SAM" id="Phobius"/>
    </source>
</evidence>
<dbReference type="InterPro" id="IPR004358">
    <property type="entry name" value="Sig_transdc_His_kin-like_C"/>
</dbReference>
<evidence type="ECO:0000256" key="9">
    <source>
        <dbReference type="PROSITE-ProRule" id="PRU00169"/>
    </source>
</evidence>